<evidence type="ECO:0000256" key="3">
    <source>
        <dbReference type="ARBA" id="ARBA00023004"/>
    </source>
</evidence>
<dbReference type="GO" id="GO:0020037">
    <property type="term" value="F:heme binding"/>
    <property type="evidence" value="ECO:0007669"/>
    <property type="project" value="InterPro"/>
</dbReference>
<evidence type="ECO:0000259" key="5">
    <source>
        <dbReference type="PROSITE" id="PS51007"/>
    </source>
</evidence>
<dbReference type="SUPFAM" id="SSF46626">
    <property type="entry name" value="Cytochrome c"/>
    <property type="match status" value="1"/>
</dbReference>
<dbReference type="PROSITE" id="PS51007">
    <property type="entry name" value="CYTC"/>
    <property type="match status" value="1"/>
</dbReference>
<dbReference type="RefSeq" id="WP_183415939.1">
    <property type="nucleotide sequence ID" value="NZ_JACHXA010000003.1"/>
</dbReference>
<evidence type="ECO:0000256" key="1">
    <source>
        <dbReference type="ARBA" id="ARBA00022617"/>
    </source>
</evidence>
<keyword evidence="3 4" id="KW-0408">Iron</keyword>
<dbReference type="Proteomes" id="UP000581135">
    <property type="component" value="Unassembled WGS sequence"/>
</dbReference>
<keyword evidence="1 4" id="KW-0349">Heme</keyword>
<dbReference type="InterPro" id="IPR036909">
    <property type="entry name" value="Cyt_c-like_dom_sf"/>
</dbReference>
<proteinExistence type="predicted"/>
<feature type="domain" description="Cytochrome c" evidence="5">
    <location>
        <begin position="23"/>
        <end position="119"/>
    </location>
</feature>
<evidence type="ECO:0000256" key="4">
    <source>
        <dbReference type="PROSITE-ProRule" id="PRU00433"/>
    </source>
</evidence>
<comment type="caution">
    <text evidence="6">The sequence shown here is derived from an EMBL/GenBank/DDBJ whole genome shotgun (WGS) entry which is preliminary data.</text>
</comment>
<dbReference type="AlphaFoldDB" id="A0A839SVZ4"/>
<dbReference type="InterPro" id="IPR009056">
    <property type="entry name" value="Cyt_c-like_dom"/>
</dbReference>
<organism evidence="6 7">
    <name type="scientific">Limibacillus halophilus</name>
    <dbReference type="NCBI Taxonomy" id="1579333"/>
    <lineage>
        <taxon>Bacteria</taxon>
        <taxon>Pseudomonadati</taxon>
        <taxon>Pseudomonadota</taxon>
        <taxon>Alphaproteobacteria</taxon>
        <taxon>Rhodospirillales</taxon>
        <taxon>Rhodovibrionaceae</taxon>
        <taxon>Limibacillus</taxon>
    </lineage>
</organism>
<dbReference type="GO" id="GO:0009055">
    <property type="term" value="F:electron transfer activity"/>
    <property type="evidence" value="ECO:0007669"/>
    <property type="project" value="InterPro"/>
</dbReference>
<keyword evidence="7" id="KW-1185">Reference proteome</keyword>
<gene>
    <name evidence="6" type="ORF">FHR98_001414</name>
</gene>
<dbReference type="GO" id="GO:0046872">
    <property type="term" value="F:metal ion binding"/>
    <property type="evidence" value="ECO:0007669"/>
    <property type="project" value="UniProtKB-KW"/>
</dbReference>
<evidence type="ECO:0000256" key="2">
    <source>
        <dbReference type="ARBA" id="ARBA00022723"/>
    </source>
</evidence>
<sequence length="128" mass="14285">MRPLFLVIVCLAALQNEAVAYSGDGARGRALAEQHCARCHVIGDFNKYGGLGSTPSFPRLVKLPDWRDRFETFFARRPHPVFVRMPGLESTSLSPSHVTPFDFDLDDLTDLLTYVESQAEAAKKKTDD</sequence>
<dbReference type="EMBL" id="JACHXA010000003">
    <property type="protein sequence ID" value="MBB3065135.1"/>
    <property type="molecule type" value="Genomic_DNA"/>
</dbReference>
<dbReference type="Gene3D" id="1.10.760.10">
    <property type="entry name" value="Cytochrome c-like domain"/>
    <property type="match status" value="1"/>
</dbReference>
<evidence type="ECO:0000313" key="6">
    <source>
        <dbReference type="EMBL" id="MBB3065135.1"/>
    </source>
</evidence>
<protein>
    <submittedName>
        <fullName evidence="6">Mono/diheme cytochrome c family protein</fullName>
    </submittedName>
</protein>
<evidence type="ECO:0000313" key="7">
    <source>
        <dbReference type="Proteomes" id="UP000581135"/>
    </source>
</evidence>
<keyword evidence="2 4" id="KW-0479">Metal-binding</keyword>
<accession>A0A839SVZ4</accession>
<name>A0A839SVZ4_9PROT</name>
<reference evidence="6 7" key="1">
    <citation type="submission" date="2020-08" db="EMBL/GenBank/DDBJ databases">
        <title>Genomic Encyclopedia of Type Strains, Phase III (KMG-III): the genomes of soil and plant-associated and newly described type strains.</title>
        <authorList>
            <person name="Whitman W."/>
        </authorList>
    </citation>
    <scope>NUCLEOTIDE SEQUENCE [LARGE SCALE GENOMIC DNA]</scope>
    <source>
        <strain evidence="6 7">CECT 8803</strain>
    </source>
</reference>